<evidence type="ECO:0000313" key="2">
    <source>
        <dbReference type="Proteomes" id="UP000011682"/>
    </source>
</evidence>
<name>S9PM62_CYSF2</name>
<protein>
    <submittedName>
        <fullName evidence="1">Uncharacterized protein</fullName>
    </submittedName>
</protein>
<gene>
    <name evidence="1" type="ORF">D187_005219</name>
</gene>
<dbReference type="Proteomes" id="UP000011682">
    <property type="component" value="Unassembled WGS sequence"/>
</dbReference>
<reference evidence="1" key="1">
    <citation type="submission" date="2013-05" db="EMBL/GenBank/DDBJ databases">
        <title>Genome assembly of Cystobacter fuscus DSM 2262.</title>
        <authorList>
            <person name="Sharma G."/>
            <person name="Khatri I."/>
            <person name="Kaur C."/>
            <person name="Mayilraj S."/>
            <person name="Subramanian S."/>
        </authorList>
    </citation>
    <scope>NUCLEOTIDE SEQUENCE [LARGE SCALE GENOMIC DNA]</scope>
    <source>
        <strain evidence="1">DSM 2262</strain>
    </source>
</reference>
<proteinExistence type="predicted"/>
<dbReference type="EMBL" id="ANAH02000004">
    <property type="protein sequence ID" value="EPX64086.1"/>
    <property type="molecule type" value="Genomic_DNA"/>
</dbReference>
<evidence type="ECO:0000313" key="1">
    <source>
        <dbReference type="EMBL" id="EPX64086.1"/>
    </source>
</evidence>
<dbReference type="AlphaFoldDB" id="S9PM62"/>
<dbReference type="OrthoDB" id="5501481at2"/>
<keyword evidence="2" id="KW-1185">Reference proteome</keyword>
<sequence length="250" mass="28244">MSESSASSTGLKPVVPSLDVLLRIRQDMEVRPTGPYRYIGMPDVDWVNCFDNGYSECIRSLGVDEGPDLLFGTWLRDIKHAWPGEGWETAYLRECGGDQTRALRKYLDYVAEFRSLSPETLASLPWHDPKLTQLATSTPRLTPTRMPSSTTLDLLLEIRREIGDTEGRLGLFIGPITVRRMEGFIAGYRLCLGLVGARDEEYVRFERWLQDEKGVPTGQEWAQPFLAACQGDHEQAIRRLLGFAAEFRSA</sequence>
<accession>S9PM62</accession>
<organism evidence="1 2">
    <name type="scientific">Cystobacter fuscus (strain ATCC 25194 / DSM 2262 / NBRC 100088 / M29)</name>
    <dbReference type="NCBI Taxonomy" id="1242864"/>
    <lineage>
        <taxon>Bacteria</taxon>
        <taxon>Pseudomonadati</taxon>
        <taxon>Myxococcota</taxon>
        <taxon>Myxococcia</taxon>
        <taxon>Myxococcales</taxon>
        <taxon>Cystobacterineae</taxon>
        <taxon>Archangiaceae</taxon>
        <taxon>Cystobacter</taxon>
    </lineage>
</organism>
<comment type="caution">
    <text evidence="1">The sequence shown here is derived from an EMBL/GenBank/DDBJ whole genome shotgun (WGS) entry which is preliminary data.</text>
</comment>
<dbReference type="RefSeq" id="WP_002621401.1">
    <property type="nucleotide sequence ID" value="NZ_ANAH02000004.1"/>
</dbReference>